<gene>
    <name evidence="9" type="ORF">DVK44_18740</name>
</gene>
<evidence type="ECO:0000259" key="8">
    <source>
        <dbReference type="PROSITE" id="PS51935"/>
    </source>
</evidence>
<evidence type="ECO:0000313" key="9">
    <source>
        <dbReference type="EMBL" id="AXG79354.1"/>
    </source>
</evidence>
<organism evidence="9 10">
    <name type="scientific">Streptomyces paludis</name>
    <dbReference type="NCBI Taxonomy" id="2282738"/>
    <lineage>
        <taxon>Bacteria</taxon>
        <taxon>Bacillati</taxon>
        <taxon>Actinomycetota</taxon>
        <taxon>Actinomycetes</taxon>
        <taxon>Kitasatosporales</taxon>
        <taxon>Streptomycetaceae</taxon>
        <taxon>Streptomyces</taxon>
    </lineage>
</organism>
<dbReference type="InterPro" id="IPR000064">
    <property type="entry name" value="NLP_P60_dom"/>
</dbReference>
<dbReference type="PANTHER" id="PTHR47359">
    <property type="entry name" value="PEPTIDOGLYCAN DL-ENDOPEPTIDASE CWLO"/>
    <property type="match status" value="1"/>
</dbReference>
<dbReference type="InterPro" id="IPR038765">
    <property type="entry name" value="Papain-like_cys_pep_sf"/>
</dbReference>
<dbReference type="AlphaFoldDB" id="A0A345HRN0"/>
<dbReference type="EMBL" id="CP031194">
    <property type="protein sequence ID" value="AXG79354.1"/>
    <property type="molecule type" value="Genomic_DNA"/>
</dbReference>
<proteinExistence type="inferred from homology"/>
<evidence type="ECO:0000256" key="4">
    <source>
        <dbReference type="ARBA" id="ARBA00022807"/>
    </source>
</evidence>
<feature type="coiled-coil region" evidence="5">
    <location>
        <begin position="210"/>
        <end position="244"/>
    </location>
</feature>
<dbReference type="InterPro" id="IPR051794">
    <property type="entry name" value="PG_Endopeptidase_C40"/>
</dbReference>
<protein>
    <submittedName>
        <fullName evidence="9">NlpC/P60 family protein</fullName>
    </submittedName>
</protein>
<evidence type="ECO:0000256" key="5">
    <source>
        <dbReference type="SAM" id="Coils"/>
    </source>
</evidence>
<accession>A0A345HRN0</accession>
<feature type="compositionally biased region" description="Low complexity" evidence="6">
    <location>
        <begin position="61"/>
        <end position="80"/>
    </location>
</feature>
<evidence type="ECO:0000256" key="7">
    <source>
        <dbReference type="SAM" id="SignalP"/>
    </source>
</evidence>
<dbReference type="Proteomes" id="UP000253868">
    <property type="component" value="Chromosome"/>
</dbReference>
<keyword evidence="2" id="KW-0645">Protease</keyword>
<dbReference type="OrthoDB" id="5177647at2"/>
<keyword evidence="7" id="KW-0732">Signal</keyword>
<evidence type="ECO:0000256" key="1">
    <source>
        <dbReference type="ARBA" id="ARBA00007074"/>
    </source>
</evidence>
<dbReference type="RefSeq" id="WP_114660686.1">
    <property type="nucleotide sequence ID" value="NZ_CP031194.1"/>
</dbReference>
<evidence type="ECO:0000256" key="3">
    <source>
        <dbReference type="ARBA" id="ARBA00022801"/>
    </source>
</evidence>
<feature type="domain" description="NlpC/P60" evidence="8">
    <location>
        <begin position="278"/>
        <end position="394"/>
    </location>
</feature>
<dbReference type="GO" id="GO:0006508">
    <property type="term" value="P:proteolysis"/>
    <property type="evidence" value="ECO:0007669"/>
    <property type="project" value="UniProtKB-KW"/>
</dbReference>
<evidence type="ECO:0000256" key="6">
    <source>
        <dbReference type="SAM" id="MobiDB-lite"/>
    </source>
</evidence>
<dbReference type="PANTHER" id="PTHR47359:SF3">
    <property type="entry name" value="NLP_P60 DOMAIN-CONTAINING PROTEIN-RELATED"/>
    <property type="match status" value="1"/>
</dbReference>
<dbReference type="GO" id="GO:0008234">
    <property type="term" value="F:cysteine-type peptidase activity"/>
    <property type="evidence" value="ECO:0007669"/>
    <property type="project" value="UniProtKB-KW"/>
</dbReference>
<dbReference type="Pfam" id="PF00877">
    <property type="entry name" value="NLPC_P60"/>
    <property type="match status" value="1"/>
</dbReference>
<keyword evidence="5" id="KW-0175">Coiled coil</keyword>
<dbReference type="PROSITE" id="PS51935">
    <property type="entry name" value="NLPC_P60"/>
    <property type="match status" value="1"/>
</dbReference>
<feature type="chain" id="PRO_5038904368" evidence="7">
    <location>
        <begin position="22"/>
        <end position="394"/>
    </location>
</feature>
<dbReference type="SUPFAM" id="SSF54001">
    <property type="entry name" value="Cysteine proteinases"/>
    <property type="match status" value="1"/>
</dbReference>
<sequence length="394" mass="41598">MNRRRCAAAATTLVCALAVLASPDLLNRAYAAPVPPPAASPSASPSAVAPPPVELPPGTTASDIANAGAGSGSGADSADSARSLEKVRLEIARLYRKAASATDAYNLADEQVKQQASEVADLAGDIVRGQQRIEALKAQAGAAARAQYRGAGLPPEARLLLAGDPQLFLDGVGRIKQGQKATSDLLVELTREQEDLKTYAADSHTHWDRLKKTRDRKEKAEKEIKKQISAAKKLEKSLAKKDRERLAALDRAEAARAQTAWLGSESTFRARGIGLGATAQGAKAVEFATAQIGKPYVWGGAGPSSYDCSGLTSQAWLAAGRPIPRTSQEQWRQLPKVAVADMRPGDLIIYFADASHVAMYVGDGRMVHAPRPGRDITLAGAGSMRILGVVRPDA</sequence>
<feature type="signal peptide" evidence="7">
    <location>
        <begin position="1"/>
        <end position="21"/>
    </location>
</feature>
<reference evidence="10" key="1">
    <citation type="submission" date="2018-07" db="EMBL/GenBank/DDBJ databases">
        <authorList>
            <person name="Zhao J."/>
        </authorList>
    </citation>
    <scope>NUCLEOTIDE SEQUENCE [LARGE SCALE GENOMIC DNA]</scope>
    <source>
        <strain evidence="10">GSSD-12</strain>
    </source>
</reference>
<keyword evidence="3" id="KW-0378">Hydrolase</keyword>
<evidence type="ECO:0000256" key="2">
    <source>
        <dbReference type="ARBA" id="ARBA00022670"/>
    </source>
</evidence>
<keyword evidence="4" id="KW-0788">Thiol protease</keyword>
<keyword evidence="10" id="KW-1185">Reference proteome</keyword>
<feature type="region of interest" description="Disordered" evidence="6">
    <location>
        <begin position="31"/>
        <end position="80"/>
    </location>
</feature>
<dbReference type="Gene3D" id="3.90.1720.10">
    <property type="entry name" value="endopeptidase domain like (from Nostoc punctiforme)"/>
    <property type="match status" value="1"/>
</dbReference>
<name>A0A345HRN0_9ACTN</name>
<comment type="similarity">
    <text evidence="1">Belongs to the peptidase C40 family.</text>
</comment>
<evidence type="ECO:0000313" key="10">
    <source>
        <dbReference type="Proteomes" id="UP000253868"/>
    </source>
</evidence>
<dbReference type="KEGG" id="spad:DVK44_18740"/>